<dbReference type="Pfam" id="PF05506">
    <property type="entry name" value="PLipase_C_C"/>
    <property type="match status" value="2"/>
</dbReference>
<dbReference type="InterPro" id="IPR006311">
    <property type="entry name" value="TAT_signal"/>
</dbReference>
<keyword evidence="3" id="KW-0378">Hydrolase</keyword>
<evidence type="ECO:0000259" key="4">
    <source>
        <dbReference type="Pfam" id="PF05506"/>
    </source>
</evidence>
<dbReference type="Gene3D" id="3.40.720.10">
    <property type="entry name" value="Alkaline Phosphatase, subunit A"/>
    <property type="match status" value="1"/>
</dbReference>
<dbReference type="PANTHER" id="PTHR31956">
    <property type="entry name" value="NON-SPECIFIC PHOSPHOLIPASE C4-RELATED"/>
    <property type="match status" value="1"/>
</dbReference>
<dbReference type="EC" id="3.1.4.3" evidence="2"/>
<dbReference type="PROSITE" id="PS51318">
    <property type="entry name" value="TAT"/>
    <property type="match status" value="1"/>
</dbReference>
<keyword evidence="6" id="KW-1185">Reference proteome</keyword>
<dbReference type="CDD" id="cd16014">
    <property type="entry name" value="PLC"/>
    <property type="match status" value="1"/>
</dbReference>
<accession>A0A923KNR8</accession>
<dbReference type="Pfam" id="PF04185">
    <property type="entry name" value="Phosphoesterase"/>
    <property type="match status" value="1"/>
</dbReference>
<dbReference type="InterPro" id="IPR017850">
    <property type="entry name" value="Alkaline_phosphatase_core_sf"/>
</dbReference>
<feature type="domain" description="Bacterial phospholipase C C-terminal" evidence="4">
    <location>
        <begin position="623"/>
        <end position="698"/>
    </location>
</feature>
<dbReference type="EMBL" id="JACOFZ010000001">
    <property type="protein sequence ID" value="MBC3880983.1"/>
    <property type="molecule type" value="Genomic_DNA"/>
</dbReference>
<evidence type="ECO:0000313" key="6">
    <source>
        <dbReference type="Proteomes" id="UP000627446"/>
    </source>
</evidence>
<proteinExistence type="inferred from homology"/>
<evidence type="ECO:0000256" key="1">
    <source>
        <dbReference type="ARBA" id="ARBA00009717"/>
    </source>
</evidence>
<gene>
    <name evidence="5" type="ORF">H8K36_06330</name>
</gene>
<reference evidence="5" key="1">
    <citation type="submission" date="2020-08" db="EMBL/GenBank/DDBJ databases">
        <title>Novel species isolated from subtropical streams in China.</title>
        <authorList>
            <person name="Lu H."/>
        </authorList>
    </citation>
    <scope>NUCLEOTIDE SEQUENCE</scope>
    <source>
        <strain evidence="5">LX22W</strain>
    </source>
</reference>
<dbReference type="AlphaFoldDB" id="A0A923KNR8"/>
<dbReference type="RefSeq" id="WP_186914563.1">
    <property type="nucleotide sequence ID" value="NZ_JACOFZ010000001.1"/>
</dbReference>
<evidence type="ECO:0000256" key="2">
    <source>
        <dbReference type="ARBA" id="ARBA00012018"/>
    </source>
</evidence>
<dbReference type="NCBIfam" id="TIGR03396">
    <property type="entry name" value="PC_PLC"/>
    <property type="match status" value="1"/>
</dbReference>
<dbReference type="InterPro" id="IPR017767">
    <property type="entry name" value="PC-PLC"/>
</dbReference>
<protein>
    <recommendedName>
        <fullName evidence="2">phospholipase C</fullName>
        <ecNumber evidence="2">3.1.4.3</ecNumber>
    </recommendedName>
</protein>
<dbReference type="InterPro" id="IPR007312">
    <property type="entry name" value="Phosphoesterase"/>
</dbReference>
<evidence type="ECO:0000256" key="3">
    <source>
        <dbReference type="ARBA" id="ARBA00022801"/>
    </source>
</evidence>
<dbReference type="InterPro" id="IPR008475">
    <property type="entry name" value="PLipase_C_C"/>
</dbReference>
<dbReference type="GO" id="GO:0034480">
    <property type="term" value="F:phosphatidylcholine phospholipase C activity"/>
    <property type="evidence" value="ECO:0007669"/>
    <property type="project" value="UniProtKB-EC"/>
</dbReference>
<organism evidence="5 6">
    <name type="scientific">Undibacterium nitidum</name>
    <dbReference type="NCBI Taxonomy" id="2762298"/>
    <lineage>
        <taxon>Bacteria</taxon>
        <taxon>Pseudomonadati</taxon>
        <taxon>Pseudomonadota</taxon>
        <taxon>Betaproteobacteria</taxon>
        <taxon>Burkholderiales</taxon>
        <taxon>Oxalobacteraceae</taxon>
        <taxon>Undibacterium</taxon>
    </lineage>
</organism>
<dbReference type="PANTHER" id="PTHR31956:SF1">
    <property type="entry name" value="NON-SPECIFIC PHOSPHOLIPASE C1"/>
    <property type="match status" value="1"/>
</dbReference>
<feature type="domain" description="Bacterial phospholipase C C-terminal" evidence="4">
    <location>
        <begin position="525"/>
        <end position="612"/>
    </location>
</feature>
<comment type="caution">
    <text evidence="5">The sequence shown here is derived from an EMBL/GenBank/DDBJ whole genome shotgun (WGS) entry which is preliminary data.</text>
</comment>
<evidence type="ECO:0000313" key="5">
    <source>
        <dbReference type="EMBL" id="MBC3880983.1"/>
    </source>
</evidence>
<sequence length="717" mass="81117">MNTTRRQFLKRLAQTSSASAGLSLLPDSIAKALSIPANIQTGTIQDVKHVVIFMQENRSFDHYFGTLKGVRGFGDPRPSLLRNGKPVWYQPMDNGKYQLPFPLKGYGDASEDRAQCQPEDLPHSWKYSQKMWAHYDVWVKEKTSMSMGYLTRTDLPFYYALADAFTVGDAYHASVFGPTDPNRLFLFSGTNGVSVGKDGRHALSNVDDGNETGSMLRDKKNWKSPYTWTTYAERLSAKQVSWKVYQEYDNFGDNALAYFPQFRNLNRQDPIQEERYQRARAYAGETNELDEKGLPRNTNPNDAQALVDRFSEDVRSGQLPAVSWIVAPTKFCEHPEKNPAGYGESLTSRLLDVLTENPEVWAKTVLILCYDEEGGFFDHVLPPVAPATRHDGYSSVSTAGEISKGEAFGLGARLPFIIASPWTRGGFVCSEVFDHTSIIRFLEKRFGVMEPNISNWRRAICGDLSSMFDFSQAETKRPQNLFDTPHQQYIQSAQLSCEGKKSNETPRVEQLVRQETDAYSNTKHARPLPYQYDVNAKLSDDNEGFQINFNNRGKAGAAFTVFAQGHNAGPWYYTLGSGHQFTENWALIDFGSDKYALRVHGPNGFLRVFQGRGNTRLELKTTLNLTKNSLSIQLRNTSERTYTIGLRDNFYGSGDRQLVLESKSQTQIEWECETSGHWYDFTVTIAEEKDFLWRYAGHIETGKNSTSDPANGLPQKR</sequence>
<comment type="similarity">
    <text evidence="1">Belongs to the bacterial phospholipase C family.</text>
</comment>
<name>A0A923KNR8_9BURK</name>
<dbReference type="Proteomes" id="UP000627446">
    <property type="component" value="Unassembled WGS sequence"/>
</dbReference>
<dbReference type="GO" id="GO:0016042">
    <property type="term" value="P:lipid catabolic process"/>
    <property type="evidence" value="ECO:0007669"/>
    <property type="project" value="InterPro"/>
</dbReference>